<evidence type="ECO:0000313" key="3">
    <source>
        <dbReference type="WBParaSite" id="nRc.2.0.1.t31771-RA"/>
    </source>
</evidence>
<organism evidence="2 3">
    <name type="scientific">Romanomermis culicivorax</name>
    <name type="common">Nematode worm</name>
    <dbReference type="NCBI Taxonomy" id="13658"/>
    <lineage>
        <taxon>Eukaryota</taxon>
        <taxon>Metazoa</taxon>
        <taxon>Ecdysozoa</taxon>
        <taxon>Nematoda</taxon>
        <taxon>Enoplea</taxon>
        <taxon>Dorylaimia</taxon>
        <taxon>Mermithida</taxon>
        <taxon>Mermithoidea</taxon>
        <taxon>Mermithidae</taxon>
        <taxon>Romanomermis</taxon>
    </lineage>
</organism>
<dbReference type="WBParaSite" id="nRc.2.0.1.t31771-RA">
    <property type="protein sequence ID" value="nRc.2.0.1.t31771-RA"/>
    <property type="gene ID" value="nRc.2.0.1.g31771"/>
</dbReference>
<accession>A0A915JZ49</accession>
<dbReference type="Proteomes" id="UP000887565">
    <property type="component" value="Unplaced"/>
</dbReference>
<dbReference type="AlphaFoldDB" id="A0A915JZ49"/>
<protein>
    <submittedName>
        <fullName evidence="3">Uncharacterized protein</fullName>
    </submittedName>
</protein>
<proteinExistence type="predicted"/>
<evidence type="ECO:0000313" key="2">
    <source>
        <dbReference type="Proteomes" id="UP000887565"/>
    </source>
</evidence>
<feature type="region of interest" description="Disordered" evidence="1">
    <location>
        <begin position="108"/>
        <end position="130"/>
    </location>
</feature>
<sequence>MILYNDDLHAKRHDLLSHCVNHCYGERPIARKLAIGRCLLILQDKTFWYWNWKSFGTGTGSLSQHIKTLKFKNKNPTLITDWLIPDAPKVKNLDRVVKDNSGISSAALKKDDSRISRPRMNSDNETNRKIKNWDNNHEGYCKKTAHRCHNFASLTNLHIVWHKASVDRSPRSAHRSAQFIGKILEEFYAIMQSTTRSGNMLKLKLSYGTAEPPRTLAASKAVGRTYDIYSPKILTKSYHLYFN</sequence>
<keyword evidence="2" id="KW-1185">Reference proteome</keyword>
<evidence type="ECO:0000256" key="1">
    <source>
        <dbReference type="SAM" id="MobiDB-lite"/>
    </source>
</evidence>
<name>A0A915JZ49_ROMCU</name>
<reference evidence="3" key="1">
    <citation type="submission" date="2022-11" db="UniProtKB">
        <authorList>
            <consortium name="WormBaseParasite"/>
        </authorList>
    </citation>
    <scope>IDENTIFICATION</scope>
</reference>